<dbReference type="AlphaFoldDB" id="A0A9P9WTM4"/>
<feature type="compositionally biased region" description="Low complexity" evidence="1">
    <location>
        <begin position="671"/>
        <end position="683"/>
    </location>
</feature>
<feature type="region of interest" description="Disordered" evidence="1">
    <location>
        <begin position="525"/>
        <end position="644"/>
    </location>
</feature>
<name>A0A9P9WTM4_9PEZI</name>
<gene>
    <name evidence="2" type="ORF">JX265_003091</name>
</gene>
<dbReference type="EMBL" id="JAFIMR010000005">
    <property type="protein sequence ID" value="KAI1878914.1"/>
    <property type="molecule type" value="Genomic_DNA"/>
</dbReference>
<organism evidence="2 3">
    <name type="scientific">Neoarthrinium moseri</name>
    <dbReference type="NCBI Taxonomy" id="1658444"/>
    <lineage>
        <taxon>Eukaryota</taxon>
        <taxon>Fungi</taxon>
        <taxon>Dikarya</taxon>
        <taxon>Ascomycota</taxon>
        <taxon>Pezizomycotina</taxon>
        <taxon>Sordariomycetes</taxon>
        <taxon>Xylariomycetidae</taxon>
        <taxon>Amphisphaeriales</taxon>
        <taxon>Apiosporaceae</taxon>
        <taxon>Neoarthrinium</taxon>
    </lineage>
</organism>
<feature type="compositionally biased region" description="Polar residues" evidence="1">
    <location>
        <begin position="83"/>
        <end position="92"/>
    </location>
</feature>
<evidence type="ECO:0000256" key="1">
    <source>
        <dbReference type="SAM" id="MobiDB-lite"/>
    </source>
</evidence>
<evidence type="ECO:0000313" key="3">
    <source>
        <dbReference type="Proteomes" id="UP000829685"/>
    </source>
</evidence>
<proteinExistence type="predicted"/>
<feature type="compositionally biased region" description="Low complexity" evidence="1">
    <location>
        <begin position="64"/>
        <end position="73"/>
    </location>
</feature>
<feature type="compositionally biased region" description="Basic and acidic residues" evidence="1">
    <location>
        <begin position="568"/>
        <end position="626"/>
    </location>
</feature>
<keyword evidence="3" id="KW-1185">Reference proteome</keyword>
<feature type="compositionally biased region" description="Polar residues" evidence="1">
    <location>
        <begin position="321"/>
        <end position="332"/>
    </location>
</feature>
<accession>A0A9P9WTM4</accession>
<protein>
    <submittedName>
        <fullName evidence="2">Uncharacterized protein</fullName>
    </submittedName>
</protein>
<evidence type="ECO:0000313" key="2">
    <source>
        <dbReference type="EMBL" id="KAI1878914.1"/>
    </source>
</evidence>
<feature type="region of interest" description="Disordered" evidence="1">
    <location>
        <begin position="40"/>
        <end position="118"/>
    </location>
</feature>
<feature type="region of interest" description="Disordered" evidence="1">
    <location>
        <begin position="138"/>
        <end position="163"/>
    </location>
</feature>
<dbReference type="Proteomes" id="UP000829685">
    <property type="component" value="Unassembled WGS sequence"/>
</dbReference>
<reference evidence="2" key="1">
    <citation type="submission" date="2021-03" db="EMBL/GenBank/DDBJ databases">
        <title>Revisited historic fungal species revealed as producer of novel bioactive compounds through whole genome sequencing and comparative genomics.</title>
        <authorList>
            <person name="Vignolle G.A."/>
            <person name="Hochenegger N."/>
            <person name="Mach R.L."/>
            <person name="Mach-Aigner A.R."/>
            <person name="Javad Rahimi M."/>
            <person name="Salim K.A."/>
            <person name="Chan C.M."/>
            <person name="Lim L.B.L."/>
            <person name="Cai F."/>
            <person name="Druzhinina I.S."/>
            <person name="U'Ren J.M."/>
            <person name="Derntl C."/>
        </authorList>
    </citation>
    <scope>NUCLEOTIDE SEQUENCE</scope>
    <source>
        <strain evidence="2">TUCIM 5799</strain>
    </source>
</reference>
<feature type="region of interest" description="Disordered" evidence="1">
    <location>
        <begin position="281"/>
        <end position="385"/>
    </location>
</feature>
<comment type="caution">
    <text evidence="2">The sequence shown here is derived from an EMBL/GenBank/DDBJ whole genome shotgun (WGS) entry which is preliminary data.</text>
</comment>
<feature type="region of interest" description="Disordered" evidence="1">
    <location>
        <begin position="667"/>
        <end position="696"/>
    </location>
</feature>
<sequence length="752" mass="83567">MCLLPAPDLFFTHSTLSHQRPTASKSDSLTDVFYSRGPLNGSGYKVASEDDTADEGGLSPPPSSSVSSVNPDVLNDEIVVGTRQATATNGDKSSPLRVTSPKEDVEMAGVDDDAPISHYPKRKRASMYEHLGEDKLEGSLLPGAEDADANSRQTPKPRPGANQAKGVLLGYWRDSPVPKEAGKHAVIGFPDVRDRLRTRIQNYNRNGEAINTRLFPIPPGPGGSWVTFERVVFADHLVGLDHNEVKEYVKLRLVALKDENEFTSDEDRHKAELAAAQEAKRYLQEHPPPETAQPPAIAYGRDIPENPQHGYRPDAKRRRTGSATGTIGSNAQPHVPSQTSTPTPTPQPQPLPSQQQPEMMQDHRPAFQDAQHPPPAPAAAIMQQQQPPVQPAQPIMQQQPVDPMYVGNLPGQRPTRILVGCWSRSSAPNDSEKHAVYGILGANDMFRVKLVRETMDGRFVDGNFPTGAGALWIAYEEVNFLPHIRDLNRGEMKEYVRVRQYQIDSGEREDERVANETKAVYEAQRRAALNPKATPGPPQQAARHNLNSHGGDESMQSPKPEPGVQDMRQGRREMIPDIRGPRALSEAEYRQASRHGSVDPLERTNSLARREVHKMEAAQMRQDRHNPQRQGMNSAPMPAPGPVPSDSRVMFQDNIGRLNKVWTAQEAHRLQGQQQQQQQMMQMPPQPQPQQPQAQAMIPGPNMDEVRTVDNRTYTRKQNGPFAGKLVSRGEIITIDGEDYVEYRVLTKPSFF</sequence>